<evidence type="ECO:0000313" key="2">
    <source>
        <dbReference type="Proteomes" id="UP000295830"/>
    </source>
</evidence>
<keyword evidence="2" id="KW-1185">Reference proteome</keyword>
<evidence type="ECO:0000313" key="1">
    <source>
        <dbReference type="EMBL" id="TDT41758.1"/>
    </source>
</evidence>
<dbReference type="AlphaFoldDB" id="A0A4V3EQG1"/>
<dbReference type="RefSeq" id="WP_133736101.1">
    <property type="nucleotide sequence ID" value="NZ_SOAX01000003.1"/>
</dbReference>
<comment type="caution">
    <text evidence="1">The sequence shown here is derived from an EMBL/GenBank/DDBJ whole genome shotgun (WGS) entry which is preliminary data.</text>
</comment>
<name>A0A4V3EQG1_9GAMM</name>
<accession>A0A4V3EQG1</accession>
<organism evidence="1 2">
    <name type="scientific">Halospina denitrificans</name>
    <dbReference type="NCBI Taxonomy" id="332522"/>
    <lineage>
        <taxon>Bacteria</taxon>
        <taxon>Pseudomonadati</taxon>
        <taxon>Pseudomonadota</taxon>
        <taxon>Gammaproteobacteria</taxon>
        <taxon>Halospina</taxon>
    </lineage>
</organism>
<dbReference type="Proteomes" id="UP000295830">
    <property type="component" value="Unassembled WGS sequence"/>
</dbReference>
<protein>
    <submittedName>
        <fullName evidence="1">Uncharacterized protein</fullName>
    </submittedName>
</protein>
<proteinExistence type="predicted"/>
<dbReference type="EMBL" id="SOAX01000003">
    <property type="protein sequence ID" value="TDT41758.1"/>
    <property type="molecule type" value="Genomic_DNA"/>
</dbReference>
<reference evidence="1 2" key="1">
    <citation type="submission" date="2019-03" db="EMBL/GenBank/DDBJ databases">
        <title>Genomic Encyclopedia of Type Strains, Phase IV (KMG-IV): sequencing the most valuable type-strain genomes for metagenomic binning, comparative biology and taxonomic classification.</title>
        <authorList>
            <person name="Goeker M."/>
        </authorList>
    </citation>
    <scope>NUCLEOTIDE SEQUENCE [LARGE SCALE GENOMIC DNA]</scope>
    <source>
        <strain evidence="1 2">DSM 15505</strain>
    </source>
</reference>
<sequence>MKMKVMQLMLVVAAILAALGIAVALSKGGIENPKEHARTYEPSGLMRSFGSLVSPPLLGRDELTEAGRAFPASLRLAPGTRKTFNIASGNADQRRLELRVTGTSTPFAITYEPSRGQTFNDQPVDKNTWEQDEAEKSDKVSFVIFNRGGTLIFDNTGNSGSTVSIRMEESP</sequence>
<gene>
    <name evidence="1" type="ORF">DES49_1860</name>
</gene>